<name>A0A2K0LEM3_AERCA</name>
<keyword evidence="3 4" id="KW-0961">Cell wall biogenesis/degradation</keyword>
<dbReference type="CDD" id="cd14485">
    <property type="entry name" value="mltA_like_LT_A"/>
    <property type="match status" value="1"/>
</dbReference>
<evidence type="ECO:0000313" key="9">
    <source>
        <dbReference type="Proteomes" id="UP000737420"/>
    </source>
</evidence>
<evidence type="ECO:0000313" key="10">
    <source>
        <dbReference type="Proteomes" id="UP001160758"/>
    </source>
</evidence>
<evidence type="ECO:0000313" key="6">
    <source>
        <dbReference type="EMBL" id="GJB93689.1"/>
    </source>
</evidence>
<organism evidence="7 10">
    <name type="scientific">Aeromonas caviae</name>
    <name type="common">Aeromonas punctata</name>
    <dbReference type="NCBI Taxonomy" id="648"/>
    <lineage>
        <taxon>Bacteria</taxon>
        <taxon>Pseudomonadati</taxon>
        <taxon>Pseudomonadota</taxon>
        <taxon>Gammaproteobacteria</taxon>
        <taxon>Aeromonadales</taxon>
        <taxon>Aeromonadaceae</taxon>
        <taxon>Aeromonas</taxon>
    </lineage>
</organism>
<dbReference type="GO" id="GO:0008933">
    <property type="term" value="F:peptidoglycan lytic transglycosylase activity"/>
    <property type="evidence" value="ECO:0007669"/>
    <property type="project" value="TreeGrafter"/>
</dbReference>
<comment type="caution">
    <text evidence="7">The sequence shown here is derived from an EMBL/GenBank/DDBJ whole genome shotgun (WGS) entry which is preliminary data.</text>
</comment>
<dbReference type="InterPro" id="IPR010611">
    <property type="entry name" value="3D_dom"/>
</dbReference>
<dbReference type="CDD" id="cd14668">
    <property type="entry name" value="mlta_B"/>
    <property type="match status" value="1"/>
</dbReference>
<dbReference type="SUPFAM" id="SSF50685">
    <property type="entry name" value="Barwin-like endoglucanases"/>
    <property type="match status" value="1"/>
</dbReference>
<dbReference type="EC" id="4.2.2.n1" evidence="4"/>
<dbReference type="GO" id="GO:0071555">
    <property type="term" value="P:cell wall organization"/>
    <property type="evidence" value="ECO:0007669"/>
    <property type="project" value="UniProtKB-KW"/>
</dbReference>
<comment type="catalytic activity">
    <reaction evidence="1 4">
        <text>Exolytic cleavage of the (1-&gt;4)-beta-glycosidic linkage between N-acetylmuramic acid (MurNAc) and N-acetylglucosamine (GlcNAc) residues in peptidoglycan, from either the reducing or the non-reducing ends of the peptidoglycan chains, with concomitant formation of a 1,6-anhydrobond in the MurNAc residue.</text>
        <dbReference type="EC" id="4.2.2.n1"/>
    </reaction>
</comment>
<dbReference type="PIRSF" id="PIRSF019422">
    <property type="entry name" value="MltA"/>
    <property type="match status" value="1"/>
</dbReference>
<sequence>MNRHAYWLAAAVVGLAGCAGNPEPVKVPQKKAESGCFLNCEIPVNLGKQYLDGALPGDLVRVERVNSRARADYSKFGPQSRMVMERSGRMASRYGELYRQLSRWVANGGNPAHITQYGISLAQLGGADRMGNVLFTGYYSPVLEVRHRPDAQYKYPIYAMPNCGGRCPSRAEIHRGALANRGLELGYSKSLIDNFLMDVQGSGFVHYGDDDRLQYLGYSGKNGHGYVSIGRVLIDRGEVPKEQMSMKAIKEWANRQPEESVKELVEQNPSYVFFERRPTNDVVGAAGIPLLPMAAVAADKTLLPMGTPILAEVPLLDKEGNWTGKHQLRLLIALDVGGAVKKGHLDLYHGMGEKAGVAAGHYKHFGRVWKLGLHHGPTAAPWL</sequence>
<protein>
    <recommendedName>
        <fullName evidence="4">Membrane-bound lytic murein transglycosylase A</fullName>
        <ecNumber evidence="4">4.2.2.n1</ecNumber>
    </recommendedName>
    <alternativeName>
        <fullName evidence="4">Murein hydrolase A</fullName>
    </alternativeName>
</protein>
<dbReference type="GO" id="GO:0009254">
    <property type="term" value="P:peptidoglycan turnover"/>
    <property type="evidence" value="ECO:0007669"/>
    <property type="project" value="UniProtKB-UniRule"/>
</dbReference>
<dbReference type="EMBL" id="JAOCFT010000001">
    <property type="protein sequence ID" value="MDH1898235.1"/>
    <property type="molecule type" value="Genomic_DNA"/>
</dbReference>
<dbReference type="GO" id="GO:0009253">
    <property type="term" value="P:peptidoglycan catabolic process"/>
    <property type="evidence" value="ECO:0007669"/>
    <property type="project" value="TreeGrafter"/>
</dbReference>
<comment type="function">
    <text evidence="4">Murein-degrading enzyme. May play a role in recycling of muropeptides during cell elongation and/or cell division.</text>
</comment>
<evidence type="ECO:0000256" key="4">
    <source>
        <dbReference type="PIRNR" id="PIRNR019422"/>
    </source>
</evidence>
<dbReference type="SMART" id="SM00925">
    <property type="entry name" value="MltA"/>
    <property type="match status" value="1"/>
</dbReference>
<dbReference type="EMBL" id="BPOP01000055">
    <property type="protein sequence ID" value="GJB93689.1"/>
    <property type="molecule type" value="Genomic_DNA"/>
</dbReference>
<dbReference type="PROSITE" id="PS51257">
    <property type="entry name" value="PROKAR_LIPOPROTEIN"/>
    <property type="match status" value="1"/>
</dbReference>
<dbReference type="PANTHER" id="PTHR30124">
    <property type="entry name" value="MEMBRANE-BOUND LYTIC MUREIN TRANSGLYCOSYLASE A"/>
    <property type="match status" value="1"/>
</dbReference>
<evidence type="ECO:0000259" key="5">
    <source>
        <dbReference type="SMART" id="SM00925"/>
    </source>
</evidence>
<evidence type="ECO:0000256" key="2">
    <source>
        <dbReference type="ARBA" id="ARBA00023239"/>
    </source>
</evidence>
<dbReference type="InterPro" id="IPR036908">
    <property type="entry name" value="RlpA-like_sf"/>
</dbReference>
<evidence type="ECO:0000313" key="8">
    <source>
        <dbReference type="EMBL" id="MEA9436059.1"/>
    </source>
</evidence>
<evidence type="ECO:0000256" key="3">
    <source>
        <dbReference type="ARBA" id="ARBA00023316"/>
    </source>
</evidence>
<dbReference type="PANTHER" id="PTHR30124:SF0">
    <property type="entry name" value="MEMBRANE-BOUND LYTIC MUREIN TRANSGLYCOSYLASE A"/>
    <property type="match status" value="1"/>
</dbReference>
<keyword evidence="2 4" id="KW-0456">Lyase</keyword>
<reference evidence="7" key="2">
    <citation type="submission" date="2022-09" db="EMBL/GenBank/DDBJ databases">
        <title>Intensive care unit water sources are persistently colonized with multi-drug resistant bacteria and are the site of extensive horizontal gene transfer of antibiotic resistance genes.</title>
        <authorList>
            <person name="Diorio-Toth L."/>
        </authorList>
    </citation>
    <scope>NUCLEOTIDE SEQUENCE</scope>
    <source>
        <strain evidence="7">GD03796</strain>
    </source>
</reference>
<dbReference type="Proteomes" id="UP001160758">
    <property type="component" value="Unassembled WGS sequence"/>
</dbReference>
<dbReference type="Pfam" id="PF06725">
    <property type="entry name" value="3D"/>
    <property type="match status" value="1"/>
</dbReference>
<dbReference type="EMBL" id="JAYGOJ010000039">
    <property type="protein sequence ID" value="MEA9436059.1"/>
    <property type="molecule type" value="Genomic_DNA"/>
</dbReference>
<feature type="domain" description="Lytic transglycosylase MltA" evidence="5">
    <location>
        <begin position="142"/>
        <end position="275"/>
    </location>
</feature>
<dbReference type="GO" id="GO:0019867">
    <property type="term" value="C:outer membrane"/>
    <property type="evidence" value="ECO:0007669"/>
    <property type="project" value="InterPro"/>
</dbReference>
<gene>
    <name evidence="7" type="primary">mltA</name>
    <name evidence="6" type="ORF">KAM382_37500</name>
    <name evidence="7" type="ORF">N5I07_11750</name>
    <name evidence="8" type="ORF">VCX44_09550</name>
</gene>
<keyword evidence="11" id="KW-1185">Reference proteome</keyword>
<dbReference type="AlphaFoldDB" id="A0A2K0LEM3"/>
<accession>A0A2K0LEM3</accession>
<dbReference type="Proteomes" id="UP001304847">
    <property type="component" value="Unassembled WGS sequence"/>
</dbReference>
<dbReference type="InterPro" id="IPR026044">
    <property type="entry name" value="MltA"/>
</dbReference>
<dbReference type="Gene3D" id="2.40.40.10">
    <property type="entry name" value="RlpA-like domain"/>
    <property type="match status" value="1"/>
</dbReference>
<dbReference type="Pfam" id="PF03562">
    <property type="entry name" value="MltA"/>
    <property type="match status" value="2"/>
</dbReference>
<dbReference type="Gene3D" id="2.40.240.50">
    <property type="entry name" value="Barwin-like endoglucanases"/>
    <property type="match status" value="1"/>
</dbReference>
<dbReference type="Proteomes" id="UP000737420">
    <property type="component" value="Unassembled WGS sequence"/>
</dbReference>
<evidence type="ECO:0000313" key="7">
    <source>
        <dbReference type="EMBL" id="MDH1898235.1"/>
    </source>
</evidence>
<reference evidence="8 11" key="3">
    <citation type="submission" date="2023-12" db="EMBL/GenBank/DDBJ databases">
        <title>Characterization of antibiotic resistance in Aeromonas spp. in hospital effluent.</title>
        <authorList>
            <person name="Negoseki B.R.S."/>
            <person name="Krul D."/>
            <person name="Siqueira A.C."/>
            <person name="Almeida M."/>
            <person name="Mesa D."/>
            <person name="Conte D."/>
            <person name="Dalla-Costa L.M."/>
        </authorList>
    </citation>
    <scope>NUCLEOTIDE SEQUENCE [LARGE SCALE GENOMIC DNA]</scope>
    <source>
        <strain evidence="8 11">36v</strain>
    </source>
</reference>
<evidence type="ECO:0000256" key="1">
    <source>
        <dbReference type="ARBA" id="ARBA00001420"/>
    </source>
</evidence>
<dbReference type="InterPro" id="IPR005300">
    <property type="entry name" value="MltA_B"/>
</dbReference>
<dbReference type="GO" id="GO:0004553">
    <property type="term" value="F:hydrolase activity, hydrolyzing O-glycosyl compounds"/>
    <property type="evidence" value="ECO:0007669"/>
    <property type="project" value="InterPro"/>
</dbReference>
<dbReference type="RefSeq" id="WP_029314565.1">
    <property type="nucleotide sequence ID" value="NZ_AP022214.1"/>
</dbReference>
<proteinExistence type="predicted"/>
<evidence type="ECO:0000313" key="11">
    <source>
        <dbReference type="Proteomes" id="UP001304847"/>
    </source>
</evidence>
<dbReference type="NCBIfam" id="NF008366">
    <property type="entry name" value="PRK11162.1"/>
    <property type="match status" value="1"/>
</dbReference>
<reference evidence="6 9" key="1">
    <citation type="submission" date="2021-07" db="EMBL/GenBank/DDBJ databases">
        <title>Draft genome sequence of carbapenem-resistant Aeromonas spp. in Japan.</title>
        <authorList>
            <person name="Maehana S."/>
            <person name="Suzuki M."/>
            <person name="Kitasato H."/>
        </authorList>
    </citation>
    <scope>NUCLEOTIDE SEQUENCE [LARGE SCALE GENOMIC DNA]</scope>
    <source>
        <strain evidence="6 9">KAM382</strain>
    </source>
</reference>